<accession>A0AA46BM54</accession>
<evidence type="ECO:0000256" key="3">
    <source>
        <dbReference type="ARBA" id="ARBA00022475"/>
    </source>
</evidence>
<dbReference type="PANTHER" id="PTHR43163">
    <property type="entry name" value="DIPEPTIDE TRANSPORT SYSTEM PERMEASE PROTEIN DPPB-RELATED"/>
    <property type="match status" value="1"/>
</dbReference>
<evidence type="ECO:0000256" key="2">
    <source>
        <dbReference type="ARBA" id="ARBA00022448"/>
    </source>
</evidence>
<comment type="similarity">
    <text evidence="7">Belongs to the binding-protein-dependent transport system permease family.</text>
</comment>
<evidence type="ECO:0000256" key="7">
    <source>
        <dbReference type="RuleBase" id="RU363032"/>
    </source>
</evidence>
<keyword evidence="2 7" id="KW-0813">Transport</keyword>
<keyword evidence="5 7" id="KW-1133">Transmembrane helix</keyword>
<evidence type="ECO:0000256" key="6">
    <source>
        <dbReference type="ARBA" id="ARBA00023136"/>
    </source>
</evidence>
<evidence type="ECO:0000256" key="4">
    <source>
        <dbReference type="ARBA" id="ARBA00022692"/>
    </source>
</evidence>
<protein>
    <submittedName>
        <fullName evidence="9">Glutathione transport system permease protein gsiC</fullName>
    </submittedName>
</protein>
<dbReference type="Pfam" id="PF00528">
    <property type="entry name" value="BPD_transp_1"/>
    <property type="match status" value="1"/>
</dbReference>
<sequence length="308" mass="33415">MGTYVLRRLLQMIPVVLGATFLIFAMVFALPGDPTVGKCGERPCSPEFVAEFRAQHNLDDPLIIQYAKWGGNVLQGDFGKNYFGNPISEELTERYSVTGQLAIVAVTVEIIIGVLAGILAGIRKGGFIDALVMVGTLFVISIPIIVIAPIMQLVFGIQLQWFPVTVGYEPGWYQLLLPGFVLGSLSIAYVARLTRTNLVENLRADYARTARAKGLTQKRVVGIHVLRNSLIPVITFIGADFGALLGGAIVTERIFNIPGVGGYIFESIANRDGIAVVSAVTMLVLVFLLVNLIVDLLYGVLDPRISHD</sequence>
<keyword evidence="3" id="KW-1003">Cell membrane</keyword>
<dbReference type="GO" id="GO:0005886">
    <property type="term" value="C:plasma membrane"/>
    <property type="evidence" value="ECO:0007669"/>
    <property type="project" value="UniProtKB-SubCell"/>
</dbReference>
<comment type="caution">
    <text evidence="9">The sequence shown here is derived from an EMBL/GenBank/DDBJ whole genome shotgun (WGS) entry which is preliminary data.</text>
</comment>
<feature type="transmembrane region" description="Helical" evidence="7">
    <location>
        <begin position="12"/>
        <end position="30"/>
    </location>
</feature>
<keyword evidence="4 7" id="KW-0812">Transmembrane</keyword>
<dbReference type="Gene3D" id="1.10.3720.10">
    <property type="entry name" value="MetI-like"/>
    <property type="match status" value="1"/>
</dbReference>
<evidence type="ECO:0000256" key="5">
    <source>
        <dbReference type="ARBA" id="ARBA00022989"/>
    </source>
</evidence>
<evidence type="ECO:0000256" key="1">
    <source>
        <dbReference type="ARBA" id="ARBA00004651"/>
    </source>
</evidence>
<proteinExistence type="inferred from homology"/>
<evidence type="ECO:0000259" key="8">
    <source>
        <dbReference type="PROSITE" id="PS50928"/>
    </source>
</evidence>
<gene>
    <name evidence="9" type="primary">gsiC_1</name>
    <name evidence="9" type="ORF">NCTC7915_00609</name>
</gene>
<dbReference type="CDD" id="cd06261">
    <property type="entry name" value="TM_PBP2"/>
    <property type="match status" value="1"/>
</dbReference>
<dbReference type="PANTHER" id="PTHR43163:SF7">
    <property type="entry name" value="DIPEPTIDE-TRANSPORT INTEGRAL MEMBRANE PROTEIN ABC TRANSPORTER DPPB-RELATED"/>
    <property type="match status" value="1"/>
</dbReference>
<dbReference type="RefSeq" id="WP_115029751.1">
    <property type="nucleotide sequence ID" value="NZ_JAAFNO010000001.1"/>
</dbReference>
<dbReference type="AlphaFoldDB" id="A0AA46BM54"/>
<evidence type="ECO:0000313" key="9">
    <source>
        <dbReference type="EMBL" id="STD06364.1"/>
    </source>
</evidence>
<dbReference type="Proteomes" id="UP000254118">
    <property type="component" value="Unassembled WGS sequence"/>
</dbReference>
<dbReference type="InterPro" id="IPR000515">
    <property type="entry name" value="MetI-like"/>
</dbReference>
<dbReference type="SUPFAM" id="SSF161098">
    <property type="entry name" value="MetI-like"/>
    <property type="match status" value="1"/>
</dbReference>
<feature type="transmembrane region" description="Helical" evidence="7">
    <location>
        <begin position="274"/>
        <end position="294"/>
    </location>
</feature>
<feature type="transmembrane region" description="Helical" evidence="7">
    <location>
        <begin position="171"/>
        <end position="191"/>
    </location>
</feature>
<dbReference type="PROSITE" id="PS50928">
    <property type="entry name" value="ABC_TM1"/>
    <property type="match status" value="1"/>
</dbReference>
<feature type="domain" description="ABC transmembrane type-1" evidence="8">
    <location>
        <begin position="95"/>
        <end position="298"/>
    </location>
</feature>
<evidence type="ECO:0000313" key="10">
    <source>
        <dbReference type="Proteomes" id="UP000254118"/>
    </source>
</evidence>
<dbReference type="InterPro" id="IPR035906">
    <property type="entry name" value="MetI-like_sf"/>
</dbReference>
<name>A0AA46BM54_9MICO</name>
<organism evidence="9 10">
    <name type="scientific">Dermatophilus congolensis</name>
    <dbReference type="NCBI Taxonomy" id="1863"/>
    <lineage>
        <taxon>Bacteria</taxon>
        <taxon>Bacillati</taxon>
        <taxon>Actinomycetota</taxon>
        <taxon>Actinomycetes</taxon>
        <taxon>Micrococcales</taxon>
        <taxon>Dermatophilaceae</taxon>
        <taxon>Dermatophilus</taxon>
    </lineage>
</organism>
<dbReference type="Pfam" id="PF19300">
    <property type="entry name" value="BPD_transp_1_N"/>
    <property type="match status" value="1"/>
</dbReference>
<comment type="subcellular location">
    <subcellularLocation>
        <location evidence="1 7">Cell membrane</location>
        <topology evidence="1 7">Multi-pass membrane protein</topology>
    </subcellularLocation>
</comment>
<feature type="transmembrane region" description="Helical" evidence="7">
    <location>
        <begin position="101"/>
        <end position="120"/>
    </location>
</feature>
<reference evidence="9 10" key="1">
    <citation type="submission" date="2018-06" db="EMBL/GenBank/DDBJ databases">
        <authorList>
            <consortium name="Pathogen Informatics"/>
            <person name="Doyle S."/>
        </authorList>
    </citation>
    <scope>NUCLEOTIDE SEQUENCE [LARGE SCALE GENOMIC DNA]</scope>
    <source>
        <strain evidence="9 10">NCTC7915</strain>
    </source>
</reference>
<dbReference type="InterPro" id="IPR045621">
    <property type="entry name" value="BPD_transp_1_N"/>
</dbReference>
<keyword evidence="6 7" id="KW-0472">Membrane</keyword>
<dbReference type="EMBL" id="UFYA01000001">
    <property type="protein sequence ID" value="STD06364.1"/>
    <property type="molecule type" value="Genomic_DNA"/>
</dbReference>
<feature type="transmembrane region" description="Helical" evidence="7">
    <location>
        <begin position="127"/>
        <end position="151"/>
    </location>
</feature>
<dbReference type="GO" id="GO:0055085">
    <property type="term" value="P:transmembrane transport"/>
    <property type="evidence" value="ECO:0007669"/>
    <property type="project" value="InterPro"/>
</dbReference>